<proteinExistence type="predicted"/>
<dbReference type="Proteomes" id="UP000295371">
    <property type="component" value="Unassembled WGS sequence"/>
</dbReference>
<dbReference type="PANTHER" id="PTHR43649">
    <property type="entry name" value="ARABINOSE-BINDING PROTEIN-RELATED"/>
    <property type="match status" value="1"/>
</dbReference>
<dbReference type="InterPro" id="IPR006059">
    <property type="entry name" value="SBP"/>
</dbReference>
<evidence type="ECO:0000313" key="1">
    <source>
        <dbReference type="EMBL" id="TDT34167.1"/>
    </source>
</evidence>
<dbReference type="PANTHER" id="PTHR43649:SF12">
    <property type="entry name" value="DIACETYLCHITOBIOSE BINDING PROTEIN DASA"/>
    <property type="match status" value="1"/>
</dbReference>
<accession>A0A4R7JBV7</accession>
<sequence length="428" mass="44897">MTAKTITRRGMLGSLAGLGIAATLGCGGPGSTTGGAADPVESGGEITGEVNFYHWRNEDKAILDELAASFVAAHAGVELTQTIDPSEQYQSTAAQKARDGAIGDSLTALAGAQFNQFAELGLFADLSDAAFGGNYEANLITPGASGGSQLGFPYQLIFNMPLLNTDLAERAGLSQAPADWDAWLDALDKLRGIGVVPIAWPGNDPANAFQIINSLVMNHGPSDDMFAGIEDGRYAATDDWWIAALTQFKELSGYFQDNFAGAGVDGVLAQFSQGEAAILPTGSYQIGQVREAGGEFGLEFAPLMTNSADEQPKYEGIFNSTFILGVNSAAGNAAGALAWVEFLSQPENAAVYANGTSQHVTVSGVEYENADLQALAPWATRNNLLAPRFQFLNLDIRSAIENSLVAVATGASPEQAAEQAQKLVEENR</sequence>
<reference evidence="1 2" key="1">
    <citation type="submission" date="2019-03" db="EMBL/GenBank/DDBJ databases">
        <title>Genomic Encyclopedia of Archaeal and Bacterial Type Strains, Phase II (KMG-II): from individual species to whole genera.</title>
        <authorList>
            <person name="Goeker M."/>
        </authorList>
    </citation>
    <scope>NUCLEOTIDE SEQUENCE [LARGE SCALE GENOMIC DNA]</scope>
    <source>
        <strain evidence="1 2">DSM 24323</strain>
    </source>
</reference>
<dbReference type="InterPro" id="IPR050490">
    <property type="entry name" value="Bact_solute-bd_prot1"/>
</dbReference>
<dbReference type="EMBL" id="SOAW01000001">
    <property type="protein sequence ID" value="TDT34167.1"/>
    <property type="molecule type" value="Genomic_DNA"/>
</dbReference>
<dbReference type="Gene3D" id="3.40.190.10">
    <property type="entry name" value="Periplasmic binding protein-like II"/>
    <property type="match status" value="2"/>
</dbReference>
<gene>
    <name evidence="1" type="ORF">CLV29_1822</name>
</gene>
<organism evidence="1 2">
    <name type="scientific">Naumannella halotolerans</name>
    <dbReference type="NCBI Taxonomy" id="993414"/>
    <lineage>
        <taxon>Bacteria</taxon>
        <taxon>Bacillati</taxon>
        <taxon>Actinomycetota</taxon>
        <taxon>Actinomycetes</taxon>
        <taxon>Propionibacteriales</taxon>
        <taxon>Propionibacteriaceae</taxon>
        <taxon>Naumannella</taxon>
    </lineage>
</organism>
<keyword evidence="2" id="KW-1185">Reference proteome</keyword>
<protein>
    <submittedName>
        <fullName evidence="1">Raffinose/stachyose/melibiose transport system substrate-binding protein</fullName>
    </submittedName>
</protein>
<dbReference type="InterPro" id="IPR006311">
    <property type="entry name" value="TAT_signal"/>
</dbReference>
<dbReference type="PROSITE" id="PS51318">
    <property type="entry name" value="TAT"/>
    <property type="match status" value="1"/>
</dbReference>
<dbReference type="AlphaFoldDB" id="A0A4R7JBV7"/>
<dbReference type="PROSITE" id="PS51257">
    <property type="entry name" value="PROKAR_LIPOPROTEIN"/>
    <property type="match status" value="1"/>
</dbReference>
<dbReference type="Pfam" id="PF01547">
    <property type="entry name" value="SBP_bac_1"/>
    <property type="match status" value="1"/>
</dbReference>
<name>A0A4R7JBV7_9ACTN</name>
<evidence type="ECO:0000313" key="2">
    <source>
        <dbReference type="Proteomes" id="UP000295371"/>
    </source>
</evidence>
<dbReference type="SUPFAM" id="SSF53850">
    <property type="entry name" value="Periplasmic binding protein-like II"/>
    <property type="match status" value="1"/>
</dbReference>
<dbReference type="RefSeq" id="WP_208292819.1">
    <property type="nucleotide sequence ID" value="NZ_SOAW01000001.1"/>
</dbReference>
<comment type="caution">
    <text evidence="1">The sequence shown here is derived from an EMBL/GenBank/DDBJ whole genome shotgun (WGS) entry which is preliminary data.</text>
</comment>